<feature type="domain" description="ATP-dependent DNA ligase family profile" evidence="16">
    <location>
        <begin position="324"/>
        <end position="448"/>
    </location>
</feature>
<dbReference type="AlphaFoldDB" id="A0A0G0K8V9"/>
<dbReference type="Gene3D" id="3.30.470.30">
    <property type="entry name" value="DNA ligase/mRNA capping enzyme"/>
    <property type="match status" value="1"/>
</dbReference>
<evidence type="ECO:0000256" key="2">
    <source>
        <dbReference type="ARBA" id="ARBA00022598"/>
    </source>
</evidence>
<dbReference type="Pfam" id="PF04679">
    <property type="entry name" value="DNA_ligase_A_C"/>
    <property type="match status" value="1"/>
</dbReference>
<dbReference type="Gene3D" id="1.10.3260.10">
    <property type="entry name" value="DNA ligase, ATP-dependent, N-terminal domain"/>
    <property type="match status" value="1"/>
</dbReference>
<keyword evidence="7 14" id="KW-0227">DNA damage</keyword>
<evidence type="ECO:0000256" key="4">
    <source>
        <dbReference type="ARBA" id="ARBA00022705"/>
    </source>
</evidence>
<dbReference type="InterPro" id="IPR012310">
    <property type="entry name" value="DNA_ligase_ATP-dep_cent"/>
</dbReference>
<evidence type="ECO:0000256" key="1">
    <source>
        <dbReference type="ARBA" id="ARBA00007572"/>
    </source>
</evidence>
<proteinExistence type="inferred from homology"/>
<feature type="active site" description="N6-AMP-lysine intermediate" evidence="14">
    <location>
        <position position="246"/>
    </location>
</feature>
<dbReference type="EMBL" id="LBUZ01000014">
    <property type="protein sequence ID" value="KKQ75267.1"/>
    <property type="molecule type" value="Genomic_DNA"/>
</dbReference>
<comment type="similarity">
    <text evidence="1 14 15">Belongs to the ATP-dependent DNA ligase family.</text>
</comment>
<keyword evidence="11 14" id="KW-0234">DNA repair</keyword>
<feature type="binding site" evidence="14">
    <location>
        <position position="267"/>
    </location>
    <ligand>
        <name>ATP</name>
        <dbReference type="ChEBI" id="CHEBI:30616"/>
    </ligand>
</feature>
<dbReference type="GO" id="GO:0006310">
    <property type="term" value="P:DNA recombination"/>
    <property type="evidence" value="ECO:0007669"/>
    <property type="project" value="UniProtKB-UniRule"/>
</dbReference>
<dbReference type="PROSITE" id="PS50160">
    <property type="entry name" value="DNA_LIGASE_A3"/>
    <property type="match status" value="1"/>
</dbReference>
<keyword evidence="9 14" id="KW-0460">Magnesium</keyword>
<dbReference type="SUPFAM" id="SSF117018">
    <property type="entry name" value="ATP-dependent DNA ligase DNA-binding domain"/>
    <property type="match status" value="1"/>
</dbReference>
<dbReference type="Gene3D" id="2.40.50.140">
    <property type="entry name" value="Nucleic acid-binding proteins"/>
    <property type="match status" value="1"/>
</dbReference>
<evidence type="ECO:0000256" key="9">
    <source>
        <dbReference type="ARBA" id="ARBA00022842"/>
    </source>
</evidence>
<evidence type="ECO:0000259" key="16">
    <source>
        <dbReference type="PROSITE" id="PS50160"/>
    </source>
</evidence>
<evidence type="ECO:0000256" key="12">
    <source>
        <dbReference type="ARBA" id="ARBA00023306"/>
    </source>
</evidence>
<keyword evidence="8 14" id="KW-0067">ATP-binding</keyword>
<evidence type="ECO:0000256" key="6">
    <source>
        <dbReference type="ARBA" id="ARBA00022741"/>
    </source>
</evidence>
<evidence type="ECO:0000313" key="17">
    <source>
        <dbReference type="EMBL" id="KKQ75267.1"/>
    </source>
</evidence>
<dbReference type="GO" id="GO:0003910">
    <property type="term" value="F:DNA ligase (ATP) activity"/>
    <property type="evidence" value="ECO:0007669"/>
    <property type="project" value="UniProtKB-UniRule"/>
</dbReference>
<keyword evidence="4 14" id="KW-0235">DNA replication</keyword>
<dbReference type="Proteomes" id="UP000034181">
    <property type="component" value="Unassembled WGS sequence"/>
</dbReference>
<protein>
    <recommendedName>
        <fullName evidence="14">Probable DNA ligase</fullName>
        <ecNumber evidence="14">6.5.1.1</ecNumber>
    </recommendedName>
    <alternativeName>
        <fullName evidence="14">Polydeoxyribonucleotide synthase [ATP]</fullName>
    </alternativeName>
</protein>
<comment type="function">
    <text evidence="14">DNA ligase that seals nicks in double-stranded DNA during DNA replication, DNA recombination and DNA repair.</text>
</comment>
<comment type="cofactor">
    <cofactor evidence="14">
        <name>Mg(2+)</name>
        <dbReference type="ChEBI" id="CHEBI:18420"/>
    </cofactor>
</comment>
<evidence type="ECO:0000256" key="3">
    <source>
        <dbReference type="ARBA" id="ARBA00022618"/>
    </source>
</evidence>
<dbReference type="GO" id="GO:0005524">
    <property type="term" value="F:ATP binding"/>
    <property type="evidence" value="ECO:0007669"/>
    <property type="project" value="UniProtKB-UniRule"/>
</dbReference>
<dbReference type="InterPro" id="IPR000977">
    <property type="entry name" value="DNA_ligase_ATP-dep"/>
</dbReference>
<dbReference type="InterPro" id="IPR022865">
    <property type="entry name" value="DNA_ligae_ATP-dep_bac/arc"/>
</dbReference>
<evidence type="ECO:0000313" key="18">
    <source>
        <dbReference type="Proteomes" id="UP000034181"/>
    </source>
</evidence>
<reference evidence="17 18" key="1">
    <citation type="journal article" date="2015" name="Nature">
        <title>rRNA introns, odd ribosomes, and small enigmatic genomes across a large radiation of phyla.</title>
        <authorList>
            <person name="Brown C.T."/>
            <person name="Hug L.A."/>
            <person name="Thomas B.C."/>
            <person name="Sharon I."/>
            <person name="Castelle C.J."/>
            <person name="Singh A."/>
            <person name="Wilkins M.J."/>
            <person name="Williams K.H."/>
            <person name="Banfield J.F."/>
        </authorList>
    </citation>
    <scope>NUCLEOTIDE SEQUENCE [LARGE SCALE GENOMIC DNA]</scope>
</reference>
<dbReference type="GO" id="GO:0006273">
    <property type="term" value="P:lagging strand elongation"/>
    <property type="evidence" value="ECO:0007669"/>
    <property type="project" value="TreeGrafter"/>
</dbReference>
<evidence type="ECO:0000256" key="13">
    <source>
        <dbReference type="ARBA" id="ARBA00034003"/>
    </source>
</evidence>
<dbReference type="EC" id="6.5.1.1" evidence="14"/>
<dbReference type="GO" id="GO:0006281">
    <property type="term" value="P:DNA repair"/>
    <property type="evidence" value="ECO:0007669"/>
    <property type="project" value="UniProtKB-UniRule"/>
</dbReference>
<dbReference type="PANTHER" id="PTHR45674:SF4">
    <property type="entry name" value="DNA LIGASE 1"/>
    <property type="match status" value="1"/>
</dbReference>
<dbReference type="InterPro" id="IPR012309">
    <property type="entry name" value="DNA_ligase_ATP-dep_C"/>
</dbReference>
<comment type="caution">
    <text evidence="17">The sequence shown here is derived from an EMBL/GenBank/DDBJ whole genome shotgun (WGS) entry which is preliminary data.</text>
</comment>
<feature type="binding site" evidence="14">
    <location>
        <position position="336"/>
    </location>
    <ligand>
        <name>ATP</name>
        <dbReference type="ChEBI" id="CHEBI:30616"/>
    </ligand>
</feature>
<dbReference type="GO" id="GO:0051301">
    <property type="term" value="P:cell division"/>
    <property type="evidence" value="ECO:0007669"/>
    <property type="project" value="UniProtKB-KW"/>
</dbReference>
<evidence type="ECO:0000256" key="7">
    <source>
        <dbReference type="ARBA" id="ARBA00022763"/>
    </source>
</evidence>
<dbReference type="SUPFAM" id="SSF56091">
    <property type="entry name" value="DNA ligase/mRNA capping enzyme, catalytic domain"/>
    <property type="match status" value="1"/>
</dbReference>
<keyword evidence="3 14" id="KW-0132">Cell division</keyword>
<gene>
    <name evidence="14" type="primary">lig</name>
    <name evidence="17" type="ORF">US96_C0014G0025</name>
</gene>
<dbReference type="InterPro" id="IPR050191">
    <property type="entry name" value="ATP-dep_DNA_ligase"/>
</dbReference>
<keyword evidence="10 14" id="KW-0233">DNA recombination</keyword>
<dbReference type="GO" id="GO:0046872">
    <property type="term" value="F:metal ion binding"/>
    <property type="evidence" value="ECO:0007669"/>
    <property type="project" value="UniProtKB-KW"/>
</dbReference>
<evidence type="ECO:0000256" key="8">
    <source>
        <dbReference type="ARBA" id="ARBA00022840"/>
    </source>
</evidence>
<feature type="binding site" evidence="14">
    <location>
        <position position="417"/>
    </location>
    <ligand>
        <name>ATP</name>
        <dbReference type="ChEBI" id="CHEBI:30616"/>
    </ligand>
</feature>
<keyword evidence="6 14" id="KW-0547">Nucleotide-binding</keyword>
<dbReference type="GO" id="GO:0071897">
    <property type="term" value="P:DNA biosynthetic process"/>
    <property type="evidence" value="ECO:0007669"/>
    <property type="project" value="InterPro"/>
</dbReference>
<sequence>MKFSSLSQYLLKLENTSSRIEITKILAELFKLSQPEEIDKIVYLVLGKLAPTYKSIVFNLADKLVLQAIAKAYEKKLEEVKKIYKQKGDLGNTAESLSKNSTSTDSVEKVYEMLMDIAKVGGEGSVESKIDGLASILQNADTLSARFIARIPVGKLRLGFSDKTIIDALSWMENNDKSGSKALVRAYEVLPDIGLLSSVVRTKGVQKAATSIGPVLGVPVMPMLASRIKSAQEMIEKMGEVTVEPKYDGLRVLIHYKKCKWVKAFTRNLNDISQMFPELDKLNLAVNAQELILDSEAVGLDETTKKLADFQTTMQRRRKHDIEGSALKIPLIFNIFDVLYVDGKNLMDEAYLNRRKILQKIVSETKIFKITPFVVTSDPKIIEGEYKKHINQGLEGIMVKKANTAYVPGRTGYRWVKMKETEKAMGKLSDTLDCVVLGFSSGQGKRTAFGVGQFLAAVRDGDTYKSVTKVGTGLTDEQFRELKTRLTKIITKEKPKEYDVHKDLFPDFWVSPKVVVELAADDITVSPKHTVGYALRFPRLVNFRDDKSPEQATTVKEVKNLYKLQKK</sequence>
<feature type="binding site" evidence="14">
    <location>
        <position position="244"/>
    </location>
    <ligand>
        <name>ATP</name>
        <dbReference type="ChEBI" id="CHEBI:30616"/>
    </ligand>
</feature>
<keyword evidence="12 14" id="KW-0131">Cell cycle</keyword>
<keyword evidence="5 14" id="KW-0479">Metal-binding</keyword>
<accession>A0A0G0K8V9</accession>
<organism evidence="17 18">
    <name type="scientific">Candidatus Woesebacteria bacterium GW2011_GWB1_38_5b</name>
    <dbReference type="NCBI Taxonomy" id="1618569"/>
    <lineage>
        <taxon>Bacteria</taxon>
        <taxon>Candidatus Woeseibacteriota</taxon>
    </lineage>
</organism>
<evidence type="ECO:0000256" key="14">
    <source>
        <dbReference type="HAMAP-Rule" id="MF_00407"/>
    </source>
</evidence>
<dbReference type="Pfam" id="PF04675">
    <property type="entry name" value="DNA_ligase_A_N"/>
    <property type="match status" value="1"/>
</dbReference>
<feature type="binding site" evidence="14">
    <location>
        <position position="296"/>
    </location>
    <ligand>
        <name>ATP</name>
        <dbReference type="ChEBI" id="CHEBI:30616"/>
    </ligand>
</feature>
<keyword evidence="2 14" id="KW-0436">Ligase</keyword>
<evidence type="ECO:0000256" key="10">
    <source>
        <dbReference type="ARBA" id="ARBA00023172"/>
    </source>
</evidence>
<comment type="catalytic activity">
    <reaction evidence="13 14">
        <text>ATP + (deoxyribonucleotide)n-3'-hydroxyl + 5'-phospho-(deoxyribonucleotide)m = (deoxyribonucleotide)n+m + AMP + diphosphate.</text>
        <dbReference type="EC" id="6.5.1.1"/>
    </reaction>
</comment>
<evidence type="ECO:0000256" key="11">
    <source>
        <dbReference type="ARBA" id="ARBA00023204"/>
    </source>
</evidence>
<dbReference type="SUPFAM" id="SSF50249">
    <property type="entry name" value="Nucleic acid-binding proteins"/>
    <property type="match status" value="1"/>
</dbReference>
<dbReference type="HAMAP" id="MF_00407">
    <property type="entry name" value="DNA_ligase"/>
    <property type="match status" value="1"/>
</dbReference>
<feature type="binding site" evidence="14">
    <location>
        <position position="251"/>
    </location>
    <ligand>
        <name>ATP</name>
        <dbReference type="ChEBI" id="CHEBI:30616"/>
    </ligand>
</feature>
<dbReference type="InterPro" id="IPR012340">
    <property type="entry name" value="NA-bd_OB-fold"/>
</dbReference>
<dbReference type="InterPro" id="IPR012308">
    <property type="entry name" value="DNA_ligase_ATP-dep_N"/>
</dbReference>
<dbReference type="InterPro" id="IPR036599">
    <property type="entry name" value="DNA_ligase_N_sf"/>
</dbReference>
<dbReference type="GO" id="GO:0003677">
    <property type="term" value="F:DNA binding"/>
    <property type="evidence" value="ECO:0007669"/>
    <property type="project" value="InterPro"/>
</dbReference>
<comment type="caution">
    <text evidence="14">Lacks conserved residue(s) required for the propagation of feature annotation.</text>
</comment>
<dbReference type="Pfam" id="PF01068">
    <property type="entry name" value="DNA_ligase_A_M"/>
    <property type="match status" value="1"/>
</dbReference>
<evidence type="ECO:0000256" key="5">
    <source>
        <dbReference type="ARBA" id="ARBA00022723"/>
    </source>
</evidence>
<evidence type="ECO:0000256" key="15">
    <source>
        <dbReference type="RuleBase" id="RU004196"/>
    </source>
</evidence>
<name>A0A0G0K8V9_9BACT</name>
<dbReference type="NCBIfam" id="TIGR00574">
    <property type="entry name" value="dnl1"/>
    <property type="match status" value="1"/>
</dbReference>
<dbReference type="PANTHER" id="PTHR45674">
    <property type="entry name" value="DNA LIGASE 1/3 FAMILY MEMBER"/>
    <property type="match status" value="1"/>
</dbReference>